<gene>
    <name evidence="1" type="ORF">Syn7803US23_121</name>
</gene>
<sequence length="193" mass="22379">MKMKIIDNFLDKEDFIRLLFELDDPNMPWLQSTILSSRAISEHFRKHKKLILDDKYNIQFCHILGEDEIFLKPLFKKLGVVNLHRCKVNLTVANENHIGHGFHIDISSGIQNTKESFNCNTAILYINDNNGYTEFDTGEKVKSVQNRVVIFKNGLLHQGVSCTDVSKRLVLNINYETAEQVQENMIDKLKKIQ</sequence>
<dbReference type="Gene3D" id="2.60.120.620">
    <property type="entry name" value="q2cbj1_9rhob like domain"/>
    <property type="match status" value="1"/>
</dbReference>
<evidence type="ECO:0000313" key="1">
    <source>
        <dbReference type="EMBL" id="AIX28465.1"/>
    </source>
</evidence>
<dbReference type="Proteomes" id="UP000185285">
    <property type="component" value="Segment"/>
</dbReference>
<evidence type="ECO:0000313" key="2">
    <source>
        <dbReference type="Proteomes" id="UP000185285"/>
    </source>
</evidence>
<reference evidence="1 2" key="1">
    <citation type="submission" date="2013-12" db="EMBL/GenBank/DDBJ databases">
        <title>Ecological redundancy of diverse viral populations within a natural community.</title>
        <authorList>
            <person name="Gregory A.C."/>
            <person name="LaButti K."/>
            <person name="Copeland A."/>
            <person name="Woyke T."/>
            <person name="Sullivan M.B."/>
        </authorList>
    </citation>
    <scope>NUCLEOTIDE SEQUENCE [LARGE SCALE GENOMIC DNA]</scope>
    <source>
        <strain evidence="1">Syn7803US23</strain>
    </source>
</reference>
<proteinExistence type="predicted"/>
<accession>A0A0E3FK05</accession>
<keyword evidence="2" id="KW-1185">Reference proteome</keyword>
<protein>
    <recommendedName>
        <fullName evidence="3">DNA endonuclease V</fullName>
    </recommendedName>
</protein>
<evidence type="ECO:0008006" key="3">
    <source>
        <dbReference type="Google" id="ProtNLM"/>
    </source>
</evidence>
<name>A0A0E3FK05_9CAUD</name>
<organism evidence="1 2">
    <name type="scientific">Synechococcus phage ACG-2014j</name>
    <dbReference type="NCBI Taxonomy" id="1493514"/>
    <lineage>
        <taxon>Viruses</taxon>
        <taxon>Duplodnaviria</taxon>
        <taxon>Heunggongvirae</taxon>
        <taxon>Uroviricota</taxon>
        <taxon>Caudoviricetes</taxon>
        <taxon>Pantevenvirales</taxon>
        <taxon>Kyanoviridae</taxon>
        <taxon>Potamoivirus</taxon>
        <taxon>Potamoivirus tusconj</taxon>
    </lineage>
</organism>
<dbReference type="EMBL" id="KJ019089">
    <property type="protein sequence ID" value="AIX28465.1"/>
    <property type="molecule type" value="Genomic_DNA"/>
</dbReference>